<accession>A0A8B7PCP3</accession>
<dbReference type="Pfam" id="PF20989">
    <property type="entry name" value="Sarcoglycan_2_C"/>
    <property type="match status" value="1"/>
</dbReference>
<dbReference type="Pfam" id="PF05510">
    <property type="entry name" value="Sarcoglycan_2"/>
    <property type="match status" value="1"/>
</dbReference>
<feature type="region of interest" description="Disordered" evidence="1">
    <location>
        <begin position="406"/>
        <end position="501"/>
    </location>
</feature>
<feature type="signal peptide" evidence="2">
    <location>
        <begin position="1"/>
        <end position="20"/>
    </location>
</feature>
<sequence>MIIIRLMMALNLVLLYPVSAELNVSAVGSQLLVIPLHYSNFSLDGPDVHYTASIAGLPDLPSWLLLSQSSTSGVSFLFGVPPANDASVVVEVIARCRQTYSTSRKLINVNISAHHNWQYGVSLKLTNLNLPELLAANSHQELLRIVTSDLWNDTPQAPLAMAQAAVPLAGKRAAAGSWRLHGIRDVLPAAGKWSRPDEPPQRRSSPGAVVITGLMPAATLGDRVPLRPDVKEGVYVSFGSDRPFSEALLQLQSEVSILLNRSPCPHYFKKTSYERYFRASGFAVDWCSFRLFDGGALRQEGRLGAAPGDASSHRLQEALPDVAADLINRHAALLPLMLRSQVPQQSYTGAVVETVVVPVVVMLLLVTLLTVALCCAPLSQDETATAYVDELIDGFPRRATLLELAKGRTPQHSLQPMEQRPVLRSRRSELTCGASLPGDADNGYDTAPDISSDAGPDSSSSADDSSMQLARSTPRRFEDYATLTRPAPPPYASGSTSCVDD</sequence>
<proteinExistence type="predicted"/>
<dbReference type="SUPFAM" id="SSF49313">
    <property type="entry name" value="Cadherin-like"/>
    <property type="match status" value="1"/>
</dbReference>
<feature type="compositionally biased region" description="Low complexity" evidence="1">
    <location>
        <begin position="447"/>
        <end position="466"/>
    </location>
</feature>
<dbReference type="InterPro" id="IPR048347">
    <property type="entry name" value="Sarcoglycan_C"/>
</dbReference>
<gene>
    <name evidence="6" type="primary">LOC108679646</name>
</gene>
<evidence type="ECO:0000259" key="4">
    <source>
        <dbReference type="Pfam" id="PF20989"/>
    </source>
</evidence>
<dbReference type="InterPro" id="IPR015919">
    <property type="entry name" value="Cadherin-like_sf"/>
</dbReference>
<dbReference type="InterPro" id="IPR008908">
    <property type="entry name" value="Sarcoglycan_alpha/epsilon"/>
</dbReference>
<dbReference type="GeneID" id="108679646"/>
<dbReference type="PANTHER" id="PTHR10132">
    <property type="entry name" value="ALPHA-/EPSILON-SARCOGLYCAN FAMILY MEMBER"/>
    <property type="match status" value="1"/>
</dbReference>
<evidence type="ECO:0000313" key="6">
    <source>
        <dbReference type="RefSeq" id="XP_018023790.1"/>
    </source>
</evidence>
<protein>
    <submittedName>
        <fullName evidence="6">Alpha-sarcoglycan</fullName>
    </submittedName>
</protein>
<dbReference type="PANTHER" id="PTHR10132:SF14">
    <property type="entry name" value="SARCOGLYCAN ALPHA, ISOFORM C"/>
    <property type="match status" value="1"/>
</dbReference>
<name>A0A8B7PCP3_HYAAZ</name>
<dbReference type="CTD" id="34135"/>
<evidence type="ECO:0000256" key="1">
    <source>
        <dbReference type="SAM" id="MobiDB-lite"/>
    </source>
</evidence>
<feature type="domain" description="Sarcoglycan alpha/epsilon N-terminal" evidence="3">
    <location>
        <begin position="43"/>
        <end position="109"/>
    </location>
</feature>
<dbReference type="RefSeq" id="XP_018023790.1">
    <property type="nucleotide sequence ID" value="XM_018168301.1"/>
</dbReference>
<evidence type="ECO:0000313" key="5">
    <source>
        <dbReference type="Proteomes" id="UP000694843"/>
    </source>
</evidence>
<dbReference type="GO" id="GO:0016012">
    <property type="term" value="C:sarcoglycan complex"/>
    <property type="evidence" value="ECO:0007669"/>
    <property type="project" value="InterPro"/>
</dbReference>
<dbReference type="OrthoDB" id="10019906at2759"/>
<evidence type="ECO:0000259" key="3">
    <source>
        <dbReference type="Pfam" id="PF05510"/>
    </source>
</evidence>
<reference evidence="6" key="1">
    <citation type="submission" date="2025-08" db="UniProtKB">
        <authorList>
            <consortium name="RefSeq"/>
        </authorList>
    </citation>
    <scope>IDENTIFICATION</scope>
    <source>
        <tissue evidence="6">Whole organism</tissue>
    </source>
</reference>
<evidence type="ECO:0000256" key="2">
    <source>
        <dbReference type="SAM" id="SignalP"/>
    </source>
</evidence>
<dbReference type="KEGG" id="hazt:108679646"/>
<dbReference type="Proteomes" id="UP000694843">
    <property type="component" value="Unplaced"/>
</dbReference>
<feature type="domain" description="Sarcoglycan alpha/epsilon second" evidence="4">
    <location>
        <begin position="214"/>
        <end position="292"/>
    </location>
</feature>
<dbReference type="GO" id="GO:0005509">
    <property type="term" value="F:calcium ion binding"/>
    <property type="evidence" value="ECO:0007669"/>
    <property type="project" value="InterPro"/>
</dbReference>
<dbReference type="AlphaFoldDB" id="A0A8B7PCP3"/>
<feature type="chain" id="PRO_5034909328" evidence="2">
    <location>
        <begin position="21"/>
        <end position="501"/>
    </location>
</feature>
<organism evidence="5 6">
    <name type="scientific">Hyalella azteca</name>
    <name type="common">Amphipod</name>
    <dbReference type="NCBI Taxonomy" id="294128"/>
    <lineage>
        <taxon>Eukaryota</taxon>
        <taxon>Metazoa</taxon>
        <taxon>Ecdysozoa</taxon>
        <taxon>Arthropoda</taxon>
        <taxon>Crustacea</taxon>
        <taxon>Multicrustacea</taxon>
        <taxon>Malacostraca</taxon>
        <taxon>Eumalacostraca</taxon>
        <taxon>Peracarida</taxon>
        <taxon>Amphipoda</taxon>
        <taxon>Senticaudata</taxon>
        <taxon>Talitrida</taxon>
        <taxon>Talitroidea</taxon>
        <taxon>Hyalellidae</taxon>
        <taxon>Hyalella</taxon>
    </lineage>
</organism>
<keyword evidence="5" id="KW-1185">Reference proteome</keyword>
<keyword evidence="2" id="KW-0732">Signal</keyword>
<dbReference type="InterPro" id="IPR048346">
    <property type="entry name" value="Sarcoglycan_N"/>
</dbReference>